<dbReference type="PROSITE" id="PS50893">
    <property type="entry name" value="ABC_TRANSPORTER_2"/>
    <property type="match status" value="1"/>
</dbReference>
<keyword evidence="7 8" id="KW-0472">Membrane</keyword>
<dbReference type="InterPro" id="IPR043926">
    <property type="entry name" value="ABCG_dom"/>
</dbReference>
<reference evidence="12 13" key="1">
    <citation type="submission" date="2018-08" db="EMBL/GenBank/DDBJ databases">
        <title>Aphanomyces genome sequencing and annotation.</title>
        <authorList>
            <person name="Minardi D."/>
            <person name="Oidtmann B."/>
            <person name="Van Der Giezen M."/>
            <person name="Studholme D.J."/>
        </authorList>
    </citation>
    <scope>NUCLEOTIDE SEQUENCE [LARGE SCALE GENOMIC DNA]</scope>
    <source>
        <strain evidence="11 13">FDL457</strain>
        <strain evidence="10 12">SA</strain>
    </source>
</reference>
<dbReference type="Proteomes" id="UP000265716">
    <property type="component" value="Unassembled WGS sequence"/>
</dbReference>
<dbReference type="InterPro" id="IPR017871">
    <property type="entry name" value="ABC_transporter-like_CS"/>
</dbReference>
<evidence type="ECO:0000256" key="1">
    <source>
        <dbReference type="ARBA" id="ARBA00004141"/>
    </source>
</evidence>
<evidence type="ECO:0000313" key="12">
    <source>
        <dbReference type="Proteomes" id="UP000265716"/>
    </source>
</evidence>
<feature type="domain" description="ABC transporter" evidence="9">
    <location>
        <begin position="72"/>
        <end position="310"/>
    </location>
</feature>
<dbReference type="PANTHER" id="PTHR48041:SF139">
    <property type="entry name" value="PROTEIN SCARLET"/>
    <property type="match status" value="1"/>
</dbReference>
<dbReference type="InterPro" id="IPR003439">
    <property type="entry name" value="ABC_transporter-like_ATP-bd"/>
</dbReference>
<feature type="transmembrane region" description="Helical" evidence="8">
    <location>
        <begin position="402"/>
        <end position="421"/>
    </location>
</feature>
<dbReference type="GO" id="GO:0005524">
    <property type="term" value="F:ATP binding"/>
    <property type="evidence" value="ECO:0007669"/>
    <property type="project" value="UniProtKB-KW"/>
</dbReference>
<keyword evidence="5" id="KW-0067">ATP-binding</keyword>
<feature type="transmembrane region" description="Helical" evidence="8">
    <location>
        <begin position="427"/>
        <end position="444"/>
    </location>
</feature>
<sequence>MWQLRLTRCSSVERAHSFTCFLAEQPAMATINKQAVTEEQHYIEIPTPKLGATILVDVPKMTLEWNNVYMSVKIKNQVTKQVEEKIILQDNHGSASPGQLVVLMGPSGAGKSSMLDVIAGRNKDFTGSVTVNGHKWNKAMNRYASYVMQDDVFYATLTVKEHLMFQAELRMGKAFNPEEREARVDYVIDELGLTKCRDSQIGGVTDVRGLSGGERKRLSFATEILTNPSLLFVDEPTSGLDSFMAESVVLQLQKLAREGRTVVATIHQPSSELFTLFDQLYLLSGGQTIYNGKACDAVAYFASQGLQCPTYMNPTDYFMRQIIVLDPHSDAATRVDALVHAWKSHVASSTSNAERTVVSDSASEEYDAKTYQSSHLGVVGQLSLLCKRNVTRLVRDTLGFKARVGQTLFIAVIVGLIYLQLTKDQRGIQSFAGAMFFIVINQFFSNATPEFAAVPTELPIMIREYNGGLYHAWVWYLAKNVSELVFQLFFPLVFLVPVYFMVGFGGDADVFFTFYLFLVLVSSAAVGLGYMVGCIARHAQIAQILGIVIILPLLIFGGLFLNADNTPVYFAWLEYISPLKYGYRGISRAFWNSVQVLPCDPSRPCLATSGAQVLANMALDKDSMAVDVLALVAINLMFRTIGVVWLWFNIRQKH</sequence>
<accession>A0A397E7E5</accession>
<keyword evidence="4" id="KW-0547">Nucleotide-binding</keyword>
<protein>
    <recommendedName>
        <fullName evidence="9">ABC transporter domain-containing protein</fullName>
    </recommendedName>
</protein>
<evidence type="ECO:0000256" key="4">
    <source>
        <dbReference type="ARBA" id="ARBA00022741"/>
    </source>
</evidence>
<feature type="transmembrane region" description="Helical" evidence="8">
    <location>
        <begin position="544"/>
        <end position="563"/>
    </location>
</feature>
<dbReference type="Pfam" id="PF00005">
    <property type="entry name" value="ABC_tran"/>
    <property type="match status" value="1"/>
</dbReference>
<evidence type="ECO:0000259" key="9">
    <source>
        <dbReference type="PROSITE" id="PS50893"/>
    </source>
</evidence>
<dbReference type="SMART" id="SM00382">
    <property type="entry name" value="AAA"/>
    <property type="match status" value="1"/>
</dbReference>
<dbReference type="PANTHER" id="PTHR48041">
    <property type="entry name" value="ABC TRANSPORTER G FAMILY MEMBER 28"/>
    <property type="match status" value="1"/>
</dbReference>
<keyword evidence="3 8" id="KW-0812">Transmembrane</keyword>
<dbReference type="SUPFAM" id="SSF52540">
    <property type="entry name" value="P-loop containing nucleoside triphosphate hydrolases"/>
    <property type="match status" value="1"/>
</dbReference>
<dbReference type="GO" id="GO:0016020">
    <property type="term" value="C:membrane"/>
    <property type="evidence" value="ECO:0007669"/>
    <property type="project" value="UniProtKB-SubCell"/>
</dbReference>
<feature type="transmembrane region" description="Helical" evidence="8">
    <location>
        <begin position="484"/>
        <end position="504"/>
    </location>
</feature>
<evidence type="ECO:0000256" key="6">
    <source>
        <dbReference type="ARBA" id="ARBA00022989"/>
    </source>
</evidence>
<evidence type="ECO:0000256" key="5">
    <source>
        <dbReference type="ARBA" id="ARBA00022840"/>
    </source>
</evidence>
<dbReference type="PROSITE" id="PS00211">
    <property type="entry name" value="ABC_TRANSPORTER_1"/>
    <property type="match status" value="1"/>
</dbReference>
<evidence type="ECO:0000256" key="2">
    <source>
        <dbReference type="ARBA" id="ARBA00022448"/>
    </source>
</evidence>
<dbReference type="Pfam" id="PF01061">
    <property type="entry name" value="ABC2_membrane"/>
    <property type="match status" value="1"/>
</dbReference>
<comment type="caution">
    <text evidence="10">The sequence shown here is derived from an EMBL/GenBank/DDBJ whole genome shotgun (WGS) entry which is preliminary data.</text>
</comment>
<gene>
    <name evidence="11" type="ORF">DYB26_004646</name>
    <name evidence="10" type="ORF">DYB38_010063</name>
</gene>
<feature type="transmembrane region" description="Helical" evidence="8">
    <location>
        <begin position="628"/>
        <end position="648"/>
    </location>
</feature>
<dbReference type="InterPro" id="IPR013525">
    <property type="entry name" value="ABC2_TM"/>
</dbReference>
<keyword evidence="2" id="KW-0813">Transport</keyword>
<dbReference type="CDD" id="cd03213">
    <property type="entry name" value="ABCG_EPDR"/>
    <property type="match status" value="1"/>
</dbReference>
<dbReference type="Pfam" id="PF19055">
    <property type="entry name" value="ABC2_membrane_7"/>
    <property type="match status" value="1"/>
</dbReference>
<evidence type="ECO:0000313" key="13">
    <source>
        <dbReference type="Proteomes" id="UP000286510"/>
    </source>
</evidence>
<dbReference type="InterPro" id="IPR027417">
    <property type="entry name" value="P-loop_NTPase"/>
</dbReference>
<keyword evidence="6 8" id="KW-1133">Transmembrane helix</keyword>
<evidence type="ECO:0000256" key="3">
    <source>
        <dbReference type="ARBA" id="ARBA00022692"/>
    </source>
</evidence>
<dbReference type="InterPro" id="IPR003593">
    <property type="entry name" value="AAA+_ATPase"/>
</dbReference>
<evidence type="ECO:0000256" key="8">
    <source>
        <dbReference type="SAM" id="Phobius"/>
    </source>
</evidence>
<evidence type="ECO:0000256" key="7">
    <source>
        <dbReference type="ARBA" id="ARBA00023136"/>
    </source>
</evidence>
<dbReference type="InterPro" id="IPR050352">
    <property type="entry name" value="ABCG_transporters"/>
</dbReference>
<dbReference type="EMBL" id="QUTC01001389">
    <property type="protein sequence ID" value="RHY76836.1"/>
    <property type="molecule type" value="Genomic_DNA"/>
</dbReference>
<evidence type="ECO:0000313" key="10">
    <source>
        <dbReference type="EMBL" id="RHY76836.1"/>
    </source>
</evidence>
<dbReference type="VEuPathDB" id="FungiDB:H257_13011"/>
<dbReference type="GO" id="GO:0140359">
    <property type="term" value="F:ABC-type transporter activity"/>
    <property type="evidence" value="ECO:0007669"/>
    <property type="project" value="InterPro"/>
</dbReference>
<organism evidence="10 12">
    <name type="scientific">Aphanomyces astaci</name>
    <name type="common">Crayfish plague agent</name>
    <dbReference type="NCBI Taxonomy" id="112090"/>
    <lineage>
        <taxon>Eukaryota</taxon>
        <taxon>Sar</taxon>
        <taxon>Stramenopiles</taxon>
        <taxon>Oomycota</taxon>
        <taxon>Saprolegniomycetes</taxon>
        <taxon>Saprolegniales</taxon>
        <taxon>Verrucalvaceae</taxon>
        <taxon>Aphanomyces</taxon>
    </lineage>
</organism>
<dbReference type="FunFam" id="3.40.50.300:FF:001480">
    <property type="entry name" value="ABC transporter"/>
    <property type="match status" value="1"/>
</dbReference>
<dbReference type="Gene3D" id="3.40.50.300">
    <property type="entry name" value="P-loop containing nucleotide triphosphate hydrolases"/>
    <property type="match status" value="1"/>
</dbReference>
<proteinExistence type="predicted"/>
<dbReference type="Proteomes" id="UP000286510">
    <property type="component" value="Unassembled WGS sequence"/>
</dbReference>
<dbReference type="AlphaFoldDB" id="A0A397E7E5"/>
<feature type="transmembrane region" description="Helical" evidence="8">
    <location>
        <begin position="510"/>
        <end position="532"/>
    </location>
</feature>
<evidence type="ECO:0000313" key="11">
    <source>
        <dbReference type="EMBL" id="RHZ24194.1"/>
    </source>
</evidence>
<dbReference type="EMBL" id="QUTF01012330">
    <property type="protein sequence ID" value="RHZ24194.1"/>
    <property type="molecule type" value="Genomic_DNA"/>
</dbReference>
<name>A0A397E7E5_APHAT</name>
<comment type="subcellular location">
    <subcellularLocation>
        <location evidence="1">Membrane</location>
        <topology evidence="1">Multi-pass membrane protein</topology>
    </subcellularLocation>
</comment>
<dbReference type="GO" id="GO:0016887">
    <property type="term" value="F:ATP hydrolysis activity"/>
    <property type="evidence" value="ECO:0007669"/>
    <property type="project" value="InterPro"/>
</dbReference>